<evidence type="ECO:0000313" key="1">
    <source>
        <dbReference type="EMBL" id="KKL52457.1"/>
    </source>
</evidence>
<accession>A0A0F9FN35</accession>
<dbReference type="EMBL" id="LAZR01031885">
    <property type="protein sequence ID" value="KKL52457.1"/>
    <property type="molecule type" value="Genomic_DNA"/>
</dbReference>
<reference evidence="1" key="1">
    <citation type="journal article" date="2015" name="Nature">
        <title>Complex archaea that bridge the gap between prokaryotes and eukaryotes.</title>
        <authorList>
            <person name="Spang A."/>
            <person name="Saw J.H."/>
            <person name="Jorgensen S.L."/>
            <person name="Zaremba-Niedzwiedzka K."/>
            <person name="Martijn J."/>
            <person name="Lind A.E."/>
            <person name="van Eijk R."/>
            <person name="Schleper C."/>
            <person name="Guy L."/>
            <person name="Ettema T.J."/>
        </authorList>
    </citation>
    <scope>NUCLEOTIDE SEQUENCE</scope>
</reference>
<dbReference type="AlphaFoldDB" id="A0A0F9FN35"/>
<comment type="caution">
    <text evidence="1">The sequence shown here is derived from an EMBL/GenBank/DDBJ whole genome shotgun (WGS) entry which is preliminary data.</text>
</comment>
<protein>
    <submittedName>
        <fullName evidence="1">Uncharacterized protein</fullName>
    </submittedName>
</protein>
<proteinExistence type="predicted"/>
<organism evidence="1">
    <name type="scientific">marine sediment metagenome</name>
    <dbReference type="NCBI Taxonomy" id="412755"/>
    <lineage>
        <taxon>unclassified sequences</taxon>
        <taxon>metagenomes</taxon>
        <taxon>ecological metagenomes</taxon>
    </lineage>
</organism>
<feature type="non-terminal residue" evidence="1">
    <location>
        <position position="490"/>
    </location>
</feature>
<gene>
    <name evidence="1" type="ORF">LCGC14_2285260</name>
</gene>
<name>A0A0F9FN35_9ZZZZ</name>
<sequence length="490" mass="53182">MAYMDQGNEIVRESPFVQVGGQTMRTPTSVNLDEMFKAPSTPAGQFQAPAGPEVAPIVTEGPSVSESVGAGAYLEKSEEWQKYSGVGGDYYMPTSGKTGDFYKGPDDQLYEWKEGQGWALVGGATKVQEFKGTVSEATSHVATYRNTLDAGAVAYNMYSTVNNLSGLGATAAIAQLEEGRIAALQAAQAKLDAVTSQTGGRQEVWEAAHQKAKNAYTLEARDINAAFASMIDAVDGLSEAKQSLIRAANSIQGVDISDLDLSTKEGAIEAESRINNALIGKDYEGLLRLQGTTITQDFGSGVSDMMQQIDSGEFSFYDENGDLDIEGMISAGGAEGWLGESLQAATESGFLRDDFMQMVDDPENPGGPQIEVFSDEIQGVMDVMDDQMSDQQQRFMSDLKYSAAQQGFSVEDVIFSKQRLAFKNEATAQFANEFAGMLDREMEAGYTSMGASLESLIRQNWSDEKALTFKTEYERQMSEALKDYRVQDQI</sequence>